<evidence type="ECO:0000313" key="6">
    <source>
        <dbReference type="Proteomes" id="UP001183535"/>
    </source>
</evidence>
<keyword evidence="2" id="KW-0175">Coiled coil</keyword>
<keyword evidence="3" id="KW-1133">Transmembrane helix</keyword>
<dbReference type="EMBL" id="JAVRES010000004">
    <property type="protein sequence ID" value="MDT0435601.1"/>
    <property type="molecule type" value="Genomic_DNA"/>
</dbReference>
<evidence type="ECO:0000256" key="1">
    <source>
        <dbReference type="ARBA" id="ARBA00022612"/>
    </source>
</evidence>
<feature type="transmembrane region" description="Helical" evidence="3">
    <location>
        <begin position="717"/>
        <end position="737"/>
    </location>
</feature>
<keyword evidence="3" id="KW-0812">Transmembrane</keyword>
<feature type="coiled-coil region" evidence="2">
    <location>
        <begin position="981"/>
        <end position="1008"/>
    </location>
</feature>
<dbReference type="Proteomes" id="UP001183535">
    <property type="component" value="Unassembled WGS sequence"/>
</dbReference>
<dbReference type="InterPro" id="IPR010090">
    <property type="entry name" value="Phage_tape_meas"/>
</dbReference>
<keyword evidence="6" id="KW-1185">Reference proteome</keyword>
<keyword evidence="3" id="KW-0472">Membrane</keyword>
<evidence type="ECO:0000259" key="4">
    <source>
        <dbReference type="Pfam" id="PF10145"/>
    </source>
</evidence>
<comment type="caution">
    <text evidence="5">The sequence shown here is derived from an EMBL/GenBank/DDBJ whole genome shotgun (WGS) entry which is preliminary data.</text>
</comment>
<reference evidence="6" key="1">
    <citation type="submission" date="2023-07" db="EMBL/GenBank/DDBJ databases">
        <title>30 novel species of actinomycetes from the DSMZ collection.</title>
        <authorList>
            <person name="Nouioui I."/>
        </authorList>
    </citation>
    <scope>NUCLEOTIDE SEQUENCE [LARGE SCALE GENOMIC DNA]</scope>
    <source>
        <strain evidence="6">DSM 41981</strain>
    </source>
</reference>
<sequence>MGDITQLRATMREARAQVNGTAAGMRQASGTVAAGMARMGRSVSLVGAGAAVASMKMAGDFEAGTMVLHTAAGETLSNLKTVRKGILDVAKDTGTDWHNLTEGMYQIEKAGIRGSNGLKVLKAAAQGAREENASLESVTNAMTSVMASYHLKADKSVQVMNAMKTAAGEGKMTMEEFASSLSTVLPIASANKISFSEVSGALATLTQHGTSAREGTQELASTIRSLASPNQVAVKEMARLGLSSTDVATKMKDVDHGGRGLAGTFDLLSKTVLGKMGKSGTVLLSSFNNTKFAAQNMRKMISLMPPKLQELAHGLEKGTLTGNQFSKAIGKMPASQQVLGAQFKTLFKNSHGFADELKKGGPAAQTYTEAMRKMLGGAIGLNTALQLTGENTDGYNERVHKVRESYNHATKDVEGWDATQKLFNVRLAKAKQTVSVLAIEIGTKLIPVVTAAADWFARHQKVAVALASVIGGVLALAVVAYAAKLTMSVVKPIGSLAKLGVAGVKAGGRIVQGFRSAQVAGSVFSGRAGSFGGALRRAWNSGISGAKAAGRGIKSAGSAAVSFGRTAGLAIGRGGRAAWSGVVAGAQGAGRAMRAAGSAAVTLSRSAGRAAASAGRAAWAGLVGAVRGAGAAMRTAGTAALTLARSVGQATLAAARSAIAWTVQKARLVASTIATRTAAAVQWVLNAAMSANPIMLVVLAIAALVGALILAYNKIGWFRNFCNGAFKAITTAIGWVVDFVKAHWPMLLTLLTGPIGIAVAYIVTHWKMISRGFSNAYRATVNTGRALITWIGGLPGRAKAALSSLATSLGVRALEAWLKFRAATIQKALEAVAWVRGLPGRARKALGPLGSLLTSAGRDMIRGLINGLKSIGVSSVMSGIANSAKNAFKSALGIHSPSKVFRSLGIYINQGLVEGLTGSTAKVKTATKRIETLILQTRNHLTDQRTSSRTRAGRRTNAWVAQKLKALAGVERYVKREDRVMRSLAAKRDATAKKLKDAQKKLADLQKSWTSKRDEIASSVMQGMSVVTASPDEGRSVNSFDVVASMREQARKVAEFTANLAMLRKKGLRADLIDQIASAGVEGGGDTARALAAASKGQVKEVNSLQTSMKAKAKETGAVVADAMYGAGIKAAQGLVKGLQRQEKAIEKQMVRIAKKMAAAIRHALRIKSPSQVFADIGGYIPQGLAVGITGAARHAVTAAKRLSTQVTSASSISQAAFSANASSYRIPAQRSGSYTYVDRRTVKVEVRGHVMTERELVKVVEEGFLKKGMRNSSTYPAYKR</sequence>
<dbReference type="PANTHER" id="PTHR37813">
    <property type="entry name" value="FELS-2 PROPHAGE PROTEIN"/>
    <property type="match status" value="1"/>
</dbReference>
<dbReference type="Pfam" id="PF10145">
    <property type="entry name" value="PhageMin_Tail"/>
    <property type="match status" value="1"/>
</dbReference>
<name>A0ABD5ELR4_9ACTN</name>
<protein>
    <submittedName>
        <fullName evidence="5">Phage tail tape measure protein</fullName>
    </submittedName>
</protein>
<dbReference type="RefSeq" id="WP_161352983.1">
    <property type="nucleotide sequence ID" value="NZ_JAVRES010000004.1"/>
</dbReference>
<dbReference type="PANTHER" id="PTHR37813:SF1">
    <property type="entry name" value="FELS-2 PROPHAGE PROTEIN"/>
    <property type="match status" value="1"/>
</dbReference>
<dbReference type="NCBIfam" id="TIGR01760">
    <property type="entry name" value="tape_meas_TP901"/>
    <property type="match status" value="1"/>
</dbReference>
<evidence type="ECO:0000313" key="5">
    <source>
        <dbReference type="EMBL" id="MDT0435601.1"/>
    </source>
</evidence>
<accession>A0ABD5ELR4</accession>
<organism evidence="5 6">
    <name type="scientific">Streptomyces doudnae</name>
    <dbReference type="NCBI Taxonomy" id="3075536"/>
    <lineage>
        <taxon>Bacteria</taxon>
        <taxon>Bacillati</taxon>
        <taxon>Actinomycetota</taxon>
        <taxon>Actinomycetes</taxon>
        <taxon>Kitasatosporales</taxon>
        <taxon>Streptomycetaceae</taxon>
        <taxon>Streptomyces</taxon>
    </lineage>
</organism>
<proteinExistence type="predicted"/>
<evidence type="ECO:0000256" key="3">
    <source>
        <dbReference type="SAM" id="Phobius"/>
    </source>
</evidence>
<feature type="transmembrane region" description="Helical" evidence="3">
    <location>
        <begin position="462"/>
        <end position="483"/>
    </location>
</feature>
<feature type="domain" description="Phage tail tape measure protein" evidence="4">
    <location>
        <begin position="86"/>
        <end position="256"/>
    </location>
</feature>
<feature type="transmembrane region" description="Helical" evidence="3">
    <location>
        <begin position="743"/>
        <end position="763"/>
    </location>
</feature>
<keyword evidence="1" id="KW-1188">Viral release from host cell</keyword>
<evidence type="ECO:0000256" key="2">
    <source>
        <dbReference type="SAM" id="Coils"/>
    </source>
</evidence>
<feature type="transmembrane region" description="Helical" evidence="3">
    <location>
        <begin position="691"/>
        <end position="710"/>
    </location>
</feature>
<gene>
    <name evidence="5" type="ORF">RM877_12995</name>
</gene>
<feature type="coiled-coil region" evidence="2">
    <location>
        <begin position="1129"/>
        <end position="1156"/>
    </location>
</feature>